<accession>A0AAW1NL37</accession>
<comment type="caution">
    <text evidence="2">The sequence shown here is derived from an EMBL/GenBank/DDBJ whole genome shotgun (WGS) entry which is preliminary data.</text>
</comment>
<dbReference type="AlphaFoldDB" id="A0AAW1NL37"/>
<keyword evidence="1" id="KW-0472">Membrane</keyword>
<evidence type="ECO:0000256" key="1">
    <source>
        <dbReference type="SAM" id="Phobius"/>
    </source>
</evidence>
<feature type="transmembrane region" description="Helical" evidence="1">
    <location>
        <begin position="20"/>
        <end position="40"/>
    </location>
</feature>
<protein>
    <recommendedName>
        <fullName evidence="4">Gustatory receptor</fullName>
    </recommendedName>
</protein>
<dbReference type="EMBL" id="JASPKY010000001">
    <property type="protein sequence ID" value="KAK9759334.1"/>
    <property type="molecule type" value="Genomic_DNA"/>
</dbReference>
<feature type="transmembrane region" description="Helical" evidence="1">
    <location>
        <begin position="184"/>
        <end position="207"/>
    </location>
</feature>
<keyword evidence="1" id="KW-1133">Transmembrane helix</keyword>
<dbReference type="Proteomes" id="UP001458880">
    <property type="component" value="Unassembled WGS sequence"/>
</dbReference>
<reference evidence="2 3" key="1">
    <citation type="journal article" date="2024" name="BMC Genomics">
        <title>De novo assembly and annotation of Popillia japonica's genome with initial clues to its potential as an invasive pest.</title>
        <authorList>
            <person name="Cucini C."/>
            <person name="Boschi S."/>
            <person name="Funari R."/>
            <person name="Cardaioli E."/>
            <person name="Iannotti N."/>
            <person name="Marturano G."/>
            <person name="Paoli F."/>
            <person name="Bruttini M."/>
            <person name="Carapelli A."/>
            <person name="Frati F."/>
            <person name="Nardi F."/>
        </authorList>
    </citation>
    <scope>NUCLEOTIDE SEQUENCE [LARGE SCALE GENOMIC DNA]</scope>
    <source>
        <strain evidence="2">DMR45628</strain>
    </source>
</reference>
<name>A0AAW1NL37_POPJA</name>
<keyword evidence="1" id="KW-0812">Transmembrane</keyword>
<organism evidence="2 3">
    <name type="scientific">Popillia japonica</name>
    <name type="common">Japanese beetle</name>
    <dbReference type="NCBI Taxonomy" id="7064"/>
    <lineage>
        <taxon>Eukaryota</taxon>
        <taxon>Metazoa</taxon>
        <taxon>Ecdysozoa</taxon>
        <taxon>Arthropoda</taxon>
        <taxon>Hexapoda</taxon>
        <taxon>Insecta</taxon>
        <taxon>Pterygota</taxon>
        <taxon>Neoptera</taxon>
        <taxon>Endopterygota</taxon>
        <taxon>Coleoptera</taxon>
        <taxon>Polyphaga</taxon>
        <taxon>Scarabaeiformia</taxon>
        <taxon>Scarabaeidae</taxon>
        <taxon>Rutelinae</taxon>
        <taxon>Popillia</taxon>
    </lineage>
</organism>
<evidence type="ECO:0008006" key="4">
    <source>
        <dbReference type="Google" id="ProtNLM"/>
    </source>
</evidence>
<feature type="transmembrane region" description="Helical" evidence="1">
    <location>
        <begin position="77"/>
        <end position="99"/>
    </location>
</feature>
<sequence>MFRYYKFTQDVRATLSLMEYLSFVIFMELEVACLLIYVVLHKLYNQKKIIMLNTLTSVINRMEGYDMKFGYHRVRKISNILFMFAVIGICYNIAFMVLADSFMNDMGILHELAALYTMLQQHFFAGQYVMMIFIIKQILQNLNGNVSKIQQNQVERIRILSKIMADLTDCVYVLNSTFSLTTLFRFGSIFTLVVLQIFNICAAIPLLEPNNREFRNGIFMLASLMGTTVFCAVEIGAYTFTTEDYIKEVKKYLNKCFLIV</sequence>
<feature type="transmembrane region" description="Helical" evidence="1">
    <location>
        <begin position="119"/>
        <end position="139"/>
    </location>
</feature>
<feature type="transmembrane region" description="Helical" evidence="1">
    <location>
        <begin position="219"/>
        <end position="240"/>
    </location>
</feature>
<proteinExistence type="predicted"/>
<keyword evidence="3" id="KW-1185">Reference proteome</keyword>
<evidence type="ECO:0000313" key="3">
    <source>
        <dbReference type="Proteomes" id="UP001458880"/>
    </source>
</evidence>
<gene>
    <name evidence="2" type="ORF">QE152_g46</name>
</gene>
<evidence type="ECO:0000313" key="2">
    <source>
        <dbReference type="EMBL" id="KAK9759334.1"/>
    </source>
</evidence>